<accession>A0A0F8A3E6</accession>
<dbReference type="Proteomes" id="UP000054481">
    <property type="component" value="Unassembled WGS sequence"/>
</dbReference>
<sequence length="90" mass="9778">MAPRSNESLDVNSSNKAETTIKHEDILRWRAWAGPSVVRFSIPDAMPSVPTALLSRQQPALQASVSNEQQAPQANKTAMQSSGVAPHKKQ</sequence>
<keyword evidence="3" id="KW-1185">Reference proteome</keyword>
<reference evidence="2 3" key="1">
    <citation type="journal article" date="2014" name="Genome Biol. Evol.">
        <title>Comparative genomics and transcriptomics analyses reveal divergent lifestyle features of nematode endoparasitic fungus Hirsutella minnesotensis.</title>
        <authorList>
            <person name="Lai Y."/>
            <person name="Liu K."/>
            <person name="Zhang X."/>
            <person name="Zhang X."/>
            <person name="Li K."/>
            <person name="Wang N."/>
            <person name="Shu C."/>
            <person name="Wu Y."/>
            <person name="Wang C."/>
            <person name="Bushley K.E."/>
            <person name="Xiang M."/>
            <person name="Liu X."/>
        </authorList>
    </citation>
    <scope>NUCLEOTIDE SEQUENCE [LARGE SCALE GENOMIC DNA]</scope>
    <source>
        <strain evidence="2 3">3608</strain>
    </source>
</reference>
<evidence type="ECO:0000313" key="2">
    <source>
        <dbReference type="EMBL" id="KJZ71694.1"/>
    </source>
</evidence>
<evidence type="ECO:0000313" key="3">
    <source>
        <dbReference type="Proteomes" id="UP000054481"/>
    </source>
</evidence>
<dbReference type="AlphaFoldDB" id="A0A0F8A3E6"/>
<organism evidence="2 3">
    <name type="scientific">Hirsutella minnesotensis 3608</name>
    <dbReference type="NCBI Taxonomy" id="1043627"/>
    <lineage>
        <taxon>Eukaryota</taxon>
        <taxon>Fungi</taxon>
        <taxon>Dikarya</taxon>
        <taxon>Ascomycota</taxon>
        <taxon>Pezizomycotina</taxon>
        <taxon>Sordariomycetes</taxon>
        <taxon>Hypocreomycetidae</taxon>
        <taxon>Hypocreales</taxon>
        <taxon>Ophiocordycipitaceae</taxon>
        <taxon>Hirsutella</taxon>
    </lineage>
</organism>
<feature type="region of interest" description="Disordered" evidence="1">
    <location>
        <begin position="51"/>
        <end position="90"/>
    </location>
</feature>
<feature type="compositionally biased region" description="Polar residues" evidence="1">
    <location>
        <begin position="54"/>
        <end position="83"/>
    </location>
</feature>
<name>A0A0F8A3E6_9HYPO</name>
<dbReference type="EMBL" id="KQ030564">
    <property type="protein sequence ID" value="KJZ71694.1"/>
    <property type="molecule type" value="Genomic_DNA"/>
</dbReference>
<evidence type="ECO:0000256" key="1">
    <source>
        <dbReference type="SAM" id="MobiDB-lite"/>
    </source>
</evidence>
<protein>
    <submittedName>
        <fullName evidence="2">Uncharacterized protein</fullName>
    </submittedName>
</protein>
<proteinExistence type="predicted"/>
<gene>
    <name evidence="2" type="ORF">HIM_08891</name>
</gene>